<evidence type="ECO:0000256" key="1">
    <source>
        <dbReference type="SAM" id="MobiDB-lite"/>
    </source>
</evidence>
<reference evidence="3 4" key="1">
    <citation type="submission" date="2016-11" db="EMBL/GenBank/DDBJ databases">
        <title>Draft Genome Sequences of Nine Cyanobacterial Strains from Diverse Habitats.</title>
        <authorList>
            <person name="Zhu T."/>
            <person name="Hou S."/>
            <person name="Lu X."/>
            <person name="Hess W.R."/>
        </authorList>
    </citation>
    <scope>NUCLEOTIDE SEQUENCE [LARGE SCALE GENOMIC DNA]</scope>
    <source>
        <strain evidence="3 4">NIES-593</strain>
    </source>
</reference>
<dbReference type="Proteomes" id="UP000186868">
    <property type="component" value="Unassembled WGS sequence"/>
</dbReference>
<feature type="chain" id="PRO_5012617558" description="Low temperature-induced protein" evidence="2">
    <location>
        <begin position="29"/>
        <end position="111"/>
    </location>
</feature>
<dbReference type="OrthoDB" id="460499at2"/>
<protein>
    <recommendedName>
        <fullName evidence="5">Low temperature-induced protein</fullName>
    </recommendedName>
</protein>
<keyword evidence="4" id="KW-1185">Reference proteome</keyword>
<evidence type="ECO:0000313" key="4">
    <source>
        <dbReference type="Proteomes" id="UP000186868"/>
    </source>
</evidence>
<proteinExistence type="predicted"/>
<name>A0A1U7H6W5_9CYAN</name>
<evidence type="ECO:0000256" key="2">
    <source>
        <dbReference type="SAM" id="SignalP"/>
    </source>
</evidence>
<comment type="caution">
    <text evidence="3">The sequence shown here is derived from an EMBL/GenBank/DDBJ whole genome shotgun (WGS) entry which is preliminary data.</text>
</comment>
<accession>A0A1U7H6W5</accession>
<gene>
    <name evidence="3" type="ORF">NIES593_22945</name>
</gene>
<dbReference type="EMBL" id="MRCB01000061">
    <property type="protein sequence ID" value="OKH17639.1"/>
    <property type="molecule type" value="Genomic_DNA"/>
</dbReference>
<sequence length="111" mass="12146">MNFILHTIRFLVTAFACALLFFSSAYPAAAIGSTKSNPSEGEVNLNKIQQKTDETIQAPPTTLREVQERSQGGLNEVQGAADANKMKNPENSQKATSFIDEVKETLKDITQ</sequence>
<feature type="signal peptide" evidence="2">
    <location>
        <begin position="1"/>
        <end position="28"/>
    </location>
</feature>
<organism evidence="3 4">
    <name type="scientific">Hydrococcus rivularis NIES-593</name>
    <dbReference type="NCBI Taxonomy" id="1921803"/>
    <lineage>
        <taxon>Bacteria</taxon>
        <taxon>Bacillati</taxon>
        <taxon>Cyanobacteriota</taxon>
        <taxon>Cyanophyceae</taxon>
        <taxon>Pleurocapsales</taxon>
        <taxon>Hydrococcaceae</taxon>
        <taxon>Hydrococcus</taxon>
    </lineage>
</organism>
<dbReference type="AlphaFoldDB" id="A0A1U7H6W5"/>
<feature type="region of interest" description="Disordered" evidence="1">
    <location>
        <begin position="67"/>
        <end position="99"/>
    </location>
</feature>
<evidence type="ECO:0008006" key="5">
    <source>
        <dbReference type="Google" id="ProtNLM"/>
    </source>
</evidence>
<dbReference type="RefSeq" id="WP_073601778.1">
    <property type="nucleotide sequence ID" value="NZ_MRCB01000061.1"/>
</dbReference>
<evidence type="ECO:0000313" key="3">
    <source>
        <dbReference type="EMBL" id="OKH17639.1"/>
    </source>
</evidence>
<keyword evidence="2" id="KW-0732">Signal</keyword>